<dbReference type="Proteomes" id="UP001239019">
    <property type="component" value="Unassembled WGS sequence"/>
</dbReference>
<accession>A0ABU0W7N2</accession>
<evidence type="ECO:0000256" key="1">
    <source>
        <dbReference type="SAM" id="Phobius"/>
    </source>
</evidence>
<protein>
    <submittedName>
        <fullName evidence="2">Dialkylresorcinol condensing enzyme</fullName>
    </submittedName>
</protein>
<organism evidence="2 3">
    <name type="scientific">Natronospira bacteriovora</name>
    <dbReference type="NCBI Taxonomy" id="3069753"/>
    <lineage>
        <taxon>Bacteria</taxon>
        <taxon>Pseudomonadati</taxon>
        <taxon>Pseudomonadota</taxon>
        <taxon>Gammaproteobacteria</taxon>
        <taxon>Natronospirales</taxon>
        <taxon>Natronospiraceae</taxon>
        <taxon>Natronospira</taxon>
    </lineage>
</organism>
<dbReference type="InterPro" id="IPR029039">
    <property type="entry name" value="Flavoprotein-like_sf"/>
</dbReference>
<evidence type="ECO:0000313" key="2">
    <source>
        <dbReference type="EMBL" id="MDQ2070006.1"/>
    </source>
</evidence>
<dbReference type="SUPFAM" id="SSF52218">
    <property type="entry name" value="Flavoproteins"/>
    <property type="match status" value="1"/>
</dbReference>
<keyword evidence="3" id="KW-1185">Reference proteome</keyword>
<gene>
    <name evidence="2" type="ORF">RBH19_08975</name>
</gene>
<dbReference type="Gene3D" id="3.40.50.360">
    <property type="match status" value="1"/>
</dbReference>
<name>A0ABU0W7N2_9GAMM</name>
<comment type="caution">
    <text evidence="2">The sequence shown here is derived from an EMBL/GenBank/DDBJ whole genome shotgun (WGS) entry which is preliminary data.</text>
</comment>
<dbReference type="RefSeq" id="WP_306728505.1">
    <property type="nucleotide sequence ID" value="NZ_JAVDDT010000005.1"/>
</dbReference>
<feature type="transmembrane region" description="Helical" evidence="1">
    <location>
        <begin position="260"/>
        <end position="281"/>
    </location>
</feature>
<keyword evidence="1" id="KW-0812">Transmembrane</keyword>
<keyword evidence="1" id="KW-1133">Transmembrane helix</keyword>
<dbReference type="EMBL" id="JAVDDT010000005">
    <property type="protein sequence ID" value="MDQ2070006.1"/>
    <property type="molecule type" value="Genomic_DNA"/>
</dbReference>
<sequence length="317" mass="35931">MSKRVLTVYWSQSGQTERVARSMVAPLEAADGVEVVHARLRPRMDYPFPWTVTRFLDVFPESVHLDPPPMDELDLPHEDFDLVILVYQVWFLSPCPPVTGFLKSDQGRRLLRDTPVVTVTACRNMWLTAQEKVKGLLAEAGARLTDHVAVVDPGPPLATFITTPRWLLSGDQGRADGWLPPAGLREHQIRGMARFGHALVDGLARDVERAGQSMLTGLLAAPVDRRFIISERIGHRSFYLWGKLLRAVGRQGQRRRRPVLYLYMVFLVAMIITVVPVSLLLQRIARPLLARRLEERQRYFEAPSGAGRERMEAFHGE</sequence>
<reference evidence="2 3" key="1">
    <citation type="submission" date="2023-08" db="EMBL/GenBank/DDBJ databases">
        <title>Whole-genome sequencing of halo(alkali)philic microorganisms from hypersaline lakes.</title>
        <authorList>
            <person name="Sorokin D.Y."/>
            <person name="Abbas B."/>
            <person name="Merkel A.Y."/>
        </authorList>
    </citation>
    <scope>NUCLEOTIDE SEQUENCE [LARGE SCALE GENOMIC DNA]</scope>
    <source>
        <strain evidence="2 3">AB-CW4</strain>
    </source>
</reference>
<keyword evidence="1" id="KW-0472">Membrane</keyword>
<evidence type="ECO:0000313" key="3">
    <source>
        <dbReference type="Proteomes" id="UP001239019"/>
    </source>
</evidence>
<proteinExistence type="predicted"/>